<feature type="transmembrane region" description="Helical" evidence="1">
    <location>
        <begin position="285"/>
        <end position="303"/>
    </location>
</feature>
<name>A0A1U8BPB6_NELNU</name>
<dbReference type="RefSeq" id="XP_010279017.1">
    <property type="nucleotide sequence ID" value="XM_010280715.2"/>
</dbReference>
<sequence>MASFISRRFACTLLKPSYSSSVSVFSSHMTFQNRSPSSFIQVSHSDSGFRFSRFSAQKLGNPGFHPSNLLTSLSGSRSNLGPIVFPEEKPTNPNPPFIRLYSISATKPRTPAHLVERPLNSKFNWLSEKTLRNPELRFFSTSSDDFDSEKSNYPSQNPKFKHQEIEGPTVERDVSALANETRDVLEGLMKTIFDLSKALAFLGLVQLGCGAWISYITRSAPITEVSIQSLMAFAFPFSLAFLLRRSLKPMIFFRKMEERGRLQILTLTLQIAKNLNLLFVRVRGVSLLCVVGMSAGLLFTVFTR</sequence>
<evidence type="ECO:0000313" key="2">
    <source>
        <dbReference type="Proteomes" id="UP000189703"/>
    </source>
</evidence>
<dbReference type="AlphaFoldDB" id="A0A1U8BPB6"/>
<dbReference type="PANTHER" id="PTHR37222">
    <property type="entry name" value="OS02G0718000 PROTEIN"/>
    <property type="match status" value="1"/>
</dbReference>
<dbReference type="OrthoDB" id="1908269at2759"/>
<accession>A0A1U8BPB6</accession>
<organism evidence="2 3">
    <name type="scientific">Nelumbo nucifera</name>
    <name type="common">Sacred lotus</name>
    <dbReference type="NCBI Taxonomy" id="4432"/>
    <lineage>
        <taxon>Eukaryota</taxon>
        <taxon>Viridiplantae</taxon>
        <taxon>Streptophyta</taxon>
        <taxon>Embryophyta</taxon>
        <taxon>Tracheophyta</taxon>
        <taxon>Spermatophyta</taxon>
        <taxon>Magnoliopsida</taxon>
        <taxon>Proteales</taxon>
        <taxon>Nelumbonaceae</taxon>
        <taxon>Nelumbo</taxon>
    </lineage>
</organism>
<evidence type="ECO:0000256" key="1">
    <source>
        <dbReference type="SAM" id="Phobius"/>
    </source>
</evidence>
<dbReference type="OMA" id="DSITPCK"/>
<dbReference type="KEGG" id="nnu:104613030"/>
<keyword evidence="1" id="KW-0472">Membrane</keyword>
<dbReference type="GeneID" id="104613030"/>
<dbReference type="eggNOG" id="ENOG502RIUS">
    <property type="taxonomic scope" value="Eukaryota"/>
</dbReference>
<keyword evidence="1" id="KW-1133">Transmembrane helix</keyword>
<keyword evidence="2" id="KW-1185">Reference proteome</keyword>
<gene>
    <name evidence="3" type="primary">LOC104613030</name>
</gene>
<dbReference type="FunCoup" id="A0A1U8BPB6">
    <property type="interactions" value="1276"/>
</dbReference>
<dbReference type="Proteomes" id="UP000189703">
    <property type="component" value="Unplaced"/>
</dbReference>
<proteinExistence type="predicted"/>
<dbReference type="PANTHER" id="PTHR37222:SF1">
    <property type="entry name" value="OS02G0718000 PROTEIN"/>
    <property type="match status" value="1"/>
</dbReference>
<dbReference type="InParanoid" id="A0A1U8BPB6"/>
<feature type="transmembrane region" description="Helical" evidence="1">
    <location>
        <begin position="222"/>
        <end position="242"/>
    </location>
</feature>
<evidence type="ECO:0000313" key="3">
    <source>
        <dbReference type="RefSeq" id="XP_010279017.1"/>
    </source>
</evidence>
<keyword evidence="1" id="KW-0812">Transmembrane</keyword>
<protein>
    <submittedName>
        <fullName evidence="3">Uncharacterized protein LOC104613030</fullName>
    </submittedName>
</protein>
<reference evidence="3" key="1">
    <citation type="submission" date="2025-08" db="UniProtKB">
        <authorList>
            <consortium name="RefSeq"/>
        </authorList>
    </citation>
    <scope>IDENTIFICATION</scope>
</reference>
<feature type="transmembrane region" description="Helical" evidence="1">
    <location>
        <begin position="198"/>
        <end position="216"/>
    </location>
</feature>